<sequence>MRLAIDEALAAQAEGEVPVGAVVLSAEGEILGRGNNQVIRLSDPTAHAEIVAMRAAAAALGNYRLTGCTLVCTLEPCAMCAGAMVHARVGRLLYAAADPKAGADGSVMQVLNHGSLNHRVEVTAGVLAEECSTMLTSFFRARRATTKSS</sequence>
<evidence type="ECO:0000256" key="8">
    <source>
        <dbReference type="HAMAP-Rule" id="MF_00972"/>
    </source>
</evidence>
<feature type="binding site" evidence="8">
    <location>
        <position position="47"/>
    </location>
    <ligand>
        <name>Zn(2+)</name>
        <dbReference type="ChEBI" id="CHEBI:29105"/>
        <note>catalytic</note>
    </ligand>
</feature>
<reference evidence="11" key="1">
    <citation type="journal article" date="2019" name="Int. J. Syst. Evol. Microbiol.">
        <title>The Global Catalogue of Microorganisms (GCM) 10K type strain sequencing project: providing services to taxonomists for standard genome sequencing and annotation.</title>
        <authorList>
            <consortium name="The Broad Institute Genomics Platform"/>
            <consortium name="The Broad Institute Genome Sequencing Center for Infectious Disease"/>
            <person name="Wu L."/>
            <person name="Ma J."/>
        </authorList>
    </citation>
    <scope>NUCLEOTIDE SEQUENCE [LARGE SCALE GENOMIC DNA]</scope>
    <source>
        <strain evidence="11">CGMCC 1.16026</strain>
    </source>
</reference>
<dbReference type="PANTHER" id="PTHR11079:SF202">
    <property type="entry name" value="TRNA-SPECIFIC ADENOSINE DEAMINASE"/>
    <property type="match status" value="1"/>
</dbReference>
<comment type="subunit">
    <text evidence="2 8">Homodimer.</text>
</comment>
<dbReference type="EMBL" id="JBHSWI010000001">
    <property type="protein sequence ID" value="MFC6647247.1"/>
    <property type="molecule type" value="Genomic_DNA"/>
</dbReference>
<comment type="similarity">
    <text evidence="1">Belongs to the cytidine and deoxycytidylate deaminase family. ADAT2 subfamily.</text>
</comment>
<evidence type="ECO:0000256" key="4">
    <source>
        <dbReference type="ARBA" id="ARBA00022723"/>
    </source>
</evidence>
<dbReference type="RefSeq" id="WP_263370845.1">
    <property type="nucleotide sequence ID" value="NZ_JAGSYD010000002.1"/>
</dbReference>
<gene>
    <name evidence="8 10" type="primary">tadA</name>
    <name evidence="10" type="ORF">ACFQBQ_17055</name>
</gene>
<dbReference type="EC" id="3.5.4.33" evidence="8"/>
<evidence type="ECO:0000256" key="3">
    <source>
        <dbReference type="ARBA" id="ARBA00022694"/>
    </source>
</evidence>
<evidence type="ECO:0000256" key="5">
    <source>
        <dbReference type="ARBA" id="ARBA00022801"/>
    </source>
</evidence>
<dbReference type="CDD" id="cd01285">
    <property type="entry name" value="nucleoside_deaminase"/>
    <property type="match status" value="1"/>
</dbReference>
<dbReference type="Gene3D" id="3.40.140.10">
    <property type="entry name" value="Cytidine Deaminase, domain 2"/>
    <property type="match status" value="1"/>
</dbReference>
<proteinExistence type="inferred from homology"/>
<comment type="cofactor">
    <cofactor evidence="8">
        <name>Zn(2+)</name>
        <dbReference type="ChEBI" id="CHEBI:29105"/>
    </cofactor>
    <text evidence="8">Binds 1 zinc ion per subunit.</text>
</comment>
<evidence type="ECO:0000256" key="2">
    <source>
        <dbReference type="ARBA" id="ARBA00011738"/>
    </source>
</evidence>
<comment type="catalytic activity">
    <reaction evidence="7 8">
        <text>adenosine(34) in tRNA + H2O + H(+) = inosine(34) in tRNA + NH4(+)</text>
        <dbReference type="Rhea" id="RHEA:43168"/>
        <dbReference type="Rhea" id="RHEA-COMP:10373"/>
        <dbReference type="Rhea" id="RHEA-COMP:10374"/>
        <dbReference type="ChEBI" id="CHEBI:15377"/>
        <dbReference type="ChEBI" id="CHEBI:15378"/>
        <dbReference type="ChEBI" id="CHEBI:28938"/>
        <dbReference type="ChEBI" id="CHEBI:74411"/>
        <dbReference type="ChEBI" id="CHEBI:82852"/>
        <dbReference type="EC" id="3.5.4.33"/>
    </reaction>
</comment>
<evidence type="ECO:0000256" key="6">
    <source>
        <dbReference type="ARBA" id="ARBA00022833"/>
    </source>
</evidence>
<dbReference type="InterPro" id="IPR016192">
    <property type="entry name" value="APOBEC/CMP_deaminase_Zn-bd"/>
</dbReference>
<keyword evidence="5 8" id="KW-0378">Hydrolase</keyword>
<organism evidence="10 11">
    <name type="scientific">Granulicella cerasi</name>
    <dbReference type="NCBI Taxonomy" id="741063"/>
    <lineage>
        <taxon>Bacteria</taxon>
        <taxon>Pseudomonadati</taxon>
        <taxon>Acidobacteriota</taxon>
        <taxon>Terriglobia</taxon>
        <taxon>Terriglobales</taxon>
        <taxon>Acidobacteriaceae</taxon>
        <taxon>Granulicella</taxon>
    </lineage>
</organism>
<evidence type="ECO:0000259" key="9">
    <source>
        <dbReference type="PROSITE" id="PS51747"/>
    </source>
</evidence>
<dbReference type="Proteomes" id="UP001596391">
    <property type="component" value="Unassembled WGS sequence"/>
</dbReference>
<comment type="caution">
    <text evidence="10">The sequence shown here is derived from an EMBL/GenBank/DDBJ whole genome shotgun (WGS) entry which is preliminary data.</text>
</comment>
<protein>
    <recommendedName>
        <fullName evidence="8">tRNA-specific adenosine deaminase</fullName>
        <ecNumber evidence="8">3.5.4.33</ecNumber>
    </recommendedName>
</protein>
<dbReference type="PANTHER" id="PTHR11079">
    <property type="entry name" value="CYTOSINE DEAMINASE FAMILY MEMBER"/>
    <property type="match status" value="1"/>
</dbReference>
<keyword evidence="11" id="KW-1185">Reference proteome</keyword>
<feature type="domain" description="CMP/dCMP-type deaminase" evidence="9">
    <location>
        <begin position="1"/>
        <end position="118"/>
    </location>
</feature>
<comment type="function">
    <text evidence="8">Catalyzes the deamination of adenosine to inosine at the wobble position 34 of tRNA(Arg2).</text>
</comment>
<evidence type="ECO:0000256" key="1">
    <source>
        <dbReference type="ARBA" id="ARBA00010669"/>
    </source>
</evidence>
<dbReference type="PROSITE" id="PS00903">
    <property type="entry name" value="CYT_DCMP_DEAMINASES_1"/>
    <property type="match status" value="1"/>
</dbReference>
<dbReference type="SUPFAM" id="SSF53927">
    <property type="entry name" value="Cytidine deaminase-like"/>
    <property type="match status" value="1"/>
</dbReference>
<evidence type="ECO:0000313" key="10">
    <source>
        <dbReference type="EMBL" id="MFC6647247.1"/>
    </source>
</evidence>
<evidence type="ECO:0000313" key="11">
    <source>
        <dbReference type="Proteomes" id="UP001596391"/>
    </source>
</evidence>
<evidence type="ECO:0000256" key="7">
    <source>
        <dbReference type="ARBA" id="ARBA00048045"/>
    </source>
</evidence>
<dbReference type="GO" id="GO:0052717">
    <property type="term" value="F:tRNA-specific adenosine-34 deaminase activity"/>
    <property type="evidence" value="ECO:0007669"/>
    <property type="project" value="UniProtKB-EC"/>
</dbReference>
<feature type="binding site" evidence="8">
    <location>
        <position position="80"/>
    </location>
    <ligand>
        <name>Zn(2+)</name>
        <dbReference type="ChEBI" id="CHEBI:29105"/>
        <note>catalytic</note>
    </ligand>
</feature>
<dbReference type="InterPro" id="IPR002125">
    <property type="entry name" value="CMP_dCMP_dom"/>
</dbReference>
<keyword evidence="3 8" id="KW-0819">tRNA processing</keyword>
<keyword evidence="4 8" id="KW-0479">Metal-binding</keyword>
<feature type="binding site" evidence="8">
    <location>
        <position position="77"/>
    </location>
    <ligand>
        <name>Zn(2+)</name>
        <dbReference type="ChEBI" id="CHEBI:29105"/>
        <note>catalytic</note>
    </ligand>
</feature>
<dbReference type="InterPro" id="IPR028883">
    <property type="entry name" value="tRNA_aden_deaminase"/>
</dbReference>
<accession>A0ABW1ZCV3</accession>
<name>A0ABW1ZCV3_9BACT</name>
<keyword evidence="6 8" id="KW-0862">Zinc</keyword>
<dbReference type="InterPro" id="IPR016193">
    <property type="entry name" value="Cytidine_deaminase-like"/>
</dbReference>
<dbReference type="PROSITE" id="PS51747">
    <property type="entry name" value="CYT_DCMP_DEAMINASES_2"/>
    <property type="match status" value="1"/>
</dbReference>
<dbReference type="NCBIfam" id="NF008113">
    <property type="entry name" value="PRK10860.1"/>
    <property type="match status" value="1"/>
</dbReference>
<dbReference type="HAMAP" id="MF_00972">
    <property type="entry name" value="tRNA_aden_deaminase"/>
    <property type="match status" value="1"/>
</dbReference>
<feature type="active site" description="Proton donor" evidence="8">
    <location>
        <position position="49"/>
    </location>
</feature>
<dbReference type="Pfam" id="PF00383">
    <property type="entry name" value="dCMP_cyt_deam_1"/>
    <property type="match status" value="1"/>
</dbReference>